<dbReference type="Pfam" id="PF01822">
    <property type="entry name" value="WSC"/>
    <property type="match status" value="1"/>
</dbReference>
<dbReference type="PANTHER" id="PTHR24269:SF16">
    <property type="entry name" value="PROTEIN SLG1"/>
    <property type="match status" value="1"/>
</dbReference>
<keyword evidence="6" id="KW-0325">Glycoprotein</keyword>
<keyword evidence="2" id="KW-0812">Transmembrane</keyword>
<evidence type="ECO:0000256" key="5">
    <source>
        <dbReference type="ARBA" id="ARBA00023136"/>
    </source>
</evidence>
<dbReference type="InterPro" id="IPR051836">
    <property type="entry name" value="Kremen_rcpt"/>
</dbReference>
<evidence type="ECO:0000259" key="8">
    <source>
        <dbReference type="PROSITE" id="PS51212"/>
    </source>
</evidence>
<keyword evidence="10" id="KW-1185">Reference proteome</keyword>
<evidence type="ECO:0000256" key="7">
    <source>
        <dbReference type="SAM" id="MobiDB-lite"/>
    </source>
</evidence>
<feature type="compositionally biased region" description="Pro residues" evidence="7">
    <location>
        <begin position="77"/>
        <end position="90"/>
    </location>
</feature>
<protein>
    <recommendedName>
        <fullName evidence="8">WSC domain-containing protein</fullName>
    </recommendedName>
</protein>
<name>A0A0C3AKS1_SERVB</name>
<keyword evidence="3" id="KW-0732">Signal</keyword>
<keyword evidence="4" id="KW-1133">Transmembrane helix</keyword>
<dbReference type="HOGENOM" id="CLU_2051083_0_0_1"/>
<evidence type="ECO:0000256" key="6">
    <source>
        <dbReference type="ARBA" id="ARBA00023180"/>
    </source>
</evidence>
<reference evidence="9 10" key="1">
    <citation type="submission" date="2014-04" db="EMBL/GenBank/DDBJ databases">
        <authorList>
            <consortium name="DOE Joint Genome Institute"/>
            <person name="Kuo A."/>
            <person name="Zuccaro A."/>
            <person name="Kohler A."/>
            <person name="Nagy L.G."/>
            <person name="Floudas D."/>
            <person name="Copeland A."/>
            <person name="Barry K.W."/>
            <person name="Cichocki N."/>
            <person name="Veneault-Fourrey C."/>
            <person name="LaButti K."/>
            <person name="Lindquist E.A."/>
            <person name="Lipzen A."/>
            <person name="Lundell T."/>
            <person name="Morin E."/>
            <person name="Murat C."/>
            <person name="Sun H."/>
            <person name="Tunlid A."/>
            <person name="Henrissat B."/>
            <person name="Grigoriev I.V."/>
            <person name="Hibbett D.S."/>
            <person name="Martin F."/>
            <person name="Nordberg H.P."/>
            <person name="Cantor M.N."/>
            <person name="Hua S.X."/>
        </authorList>
    </citation>
    <scope>NUCLEOTIDE SEQUENCE [LARGE SCALE GENOMIC DNA]</scope>
    <source>
        <strain evidence="9 10">MAFF 305830</strain>
    </source>
</reference>
<sequence length="120" mass="12374">MTTAVAPMTVGNCVDACSAAGYTVAGVEWSFECYCGNALPPVAATDGCVMKCDGDSAHLCGGPVRLNVYQKAAAAPAPEPAPAPPAPVPLPQLQQLQQRRSTVFVSQNSMEPSSDITHRG</sequence>
<feature type="domain" description="WSC" evidence="8">
    <location>
        <begin position="1"/>
        <end position="72"/>
    </location>
</feature>
<proteinExistence type="predicted"/>
<dbReference type="SMART" id="SM00321">
    <property type="entry name" value="WSC"/>
    <property type="match status" value="1"/>
</dbReference>
<keyword evidence="5" id="KW-0472">Membrane</keyword>
<evidence type="ECO:0000256" key="3">
    <source>
        <dbReference type="ARBA" id="ARBA00022729"/>
    </source>
</evidence>
<comment type="subcellular location">
    <subcellularLocation>
        <location evidence="1">Membrane</location>
        <topology evidence="1">Single-pass membrane protein</topology>
    </subcellularLocation>
</comment>
<dbReference type="EMBL" id="KN824512">
    <property type="protein sequence ID" value="KIM19906.1"/>
    <property type="molecule type" value="Genomic_DNA"/>
</dbReference>
<dbReference type="PROSITE" id="PS51212">
    <property type="entry name" value="WSC"/>
    <property type="match status" value="1"/>
</dbReference>
<dbReference type="PANTHER" id="PTHR24269">
    <property type="entry name" value="KREMEN PROTEIN"/>
    <property type="match status" value="1"/>
</dbReference>
<dbReference type="GO" id="GO:0005886">
    <property type="term" value="C:plasma membrane"/>
    <property type="evidence" value="ECO:0007669"/>
    <property type="project" value="TreeGrafter"/>
</dbReference>
<evidence type="ECO:0000256" key="2">
    <source>
        <dbReference type="ARBA" id="ARBA00022692"/>
    </source>
</evidence>
<reference evidence="10" key="2">
    <citation type="submission" date="2015-01" db="EMBL/GenBank/DDBJ databases">
        <title>Evolutionary Origins and Diversification of the Mycorrhizal Mutualists.</title>
        <authorList>
            <consortium name="DOE Joint Genome Institute"/>
            <consortium name="Mycorrhizal Genomics Consortium"/>
            <person name="Kohler A."/>
            <person name="Kuo A."/>
            <person name="Nagy L.G."/>
            <person name="Floudas D."/>
            <person name="Copeland A."/>
            <person name="Barry K.W."/>
            <person name="Cichocki N."/>
            <person name="Veneault-Fourrey C."/>
            <person name="LaButti K."/>
            <person name="Lindquist E.A."/>
            <person name="Lipzen A."/>
            <person name="Lundell T."/>
            <person name="Morin E."/>
            <person name="Murat C."/>
            <person name="Riley R."/>
            <person name="Ohm R."/>
            <person name="Sun H."/>
            <person name="Tunlid A."/>
            <person name="Henrissat B."/>
            <person name="Grigoriev I.V."/>
            <person name="Hibbett D.S."/>
            <person name="Martin F."/>
        </authorList>
    </citation>
    <scope>NUCLEOTIDE SEQUENCE [LARGE SCALE GENOMIC DNA]</scope>
    <source>
        <strain evidence="10">MAFF 305830</strain>
    </source>
</reference>
<evidence type="ECO:0000313" key="10">
    <source>
        <dbReference type="Proteomes" id="UP000054097"/>
    </source>
</evidence>
<dbReference type="OrthoDB" id="5985073at2759"/>
<dbReference type="STRING" id="933852.A0A0C3AKS1"/>
<evidence type="ECO:0000313" key="9">
    <source>
        <dbReference type="EMBL" id="KIM19906.1"/>
    </source>
</evidence>
<feature type="region of interest" description="Disordered" evidence="7">
    <location>
        <begin position="97"/>
        <end position="120"/>
    </location>
</feature>
<evidence type="ECO:0000256" key="1">
    <source>
        <dbReference type="ARBA" id="ARBA00004167"/>
    </source>
</evidence>
<accession>A0A0C3AKS1</accession>
<evidence type="ECO:0000256" key="4">
    <source>
        <dbReference type="ARBA" id="ARBA00022989"/>
    </source>
</evidence>
<dbReference type="AlphaFoldDB" id="A0A0C3AKS1"/>
<organism evidence="9 10">
    <name type="scientific">Serendipita vermifera MAFF 305830</name>
    <dbReference type="NCBI Taxonomy" id="933852"/>
    <lineage>
        <taxon>Eukaryota</taxon>
        <taxon>Fungi</taxon>
        <taxon>Dikarya</taxon>
        <taxon>Basidiomycota</taxon>
        <taxon>Agaricomycotina</taxon>
        <taxon>Agaricomycetes</taxon>
        <taxon>Sebacinales</taxon>
        <taxon>Serendipitaceae</taxon>
        <taxon>Serendipita</taxon>
    </lineage>
</organism>
<feature type="compositionally biased region" description="Polar residues" evidence="7">
    <location>
        <begin position="99"/>
        <end position="120"/>
    </location>
</feature>
<feature type="region of interest" description="Disordered" evidence="7">
    <location>
        <begin position="73"/>
        <end position="92"/>
    </location>
</feature>
<dbReference type="InterPro" id="IPR002889">
    <property type="entry name" value="WSC_carb-bd"/>
</dbReference>
<dbReference type="Proteomes" id="UP000054097">
    <property type="component" value="Unassembled WGS sequence"/>
</dbReference>
<gene>
    <name evidence="9" type="ORF">M408DRAFT_334226</name>
</gene>